<gene>
    <name evidence="2" type="ORF">AYO20_11006</name>
</gene>
<name>A0A178C152_9EURO</name>
<accession>A0A178C152</accession>
<protein>
    <submittedName>
        <fullName evidence="2">Uncharacterized protein</fullName>
    </submittedName>
</protein>
<reference evidence="2 3" key="1">
    <citation type="submission" date="2016-03" db="EMBL/GenBank/DDBJ databases">
        <title>The draft genome sequence of Fonsecaea nubica causative agent of cutaneous subcutaneous infection in human host.</title>
        <authorList>
            <person name="Costa F."/>
            <person name="Sybren D.H."/>
            <person name="Raittz R.T."/>
            <person name="Weiss V.A."/>
            <person name="Leao A.C."/>
            <person name="Gomes R."/>
            <person name="De Souza E.M."/>
            <person name="Pedrosa F.O."/>
            <person name="Steffens M.B."/>
            <person name="Bombassaro A."/>
            <person name="Tadra-Sfeir M.Z."/>
            <person name="Moreno L.F."/>
            <person name="Najafzadeh M.J."/>
            <person name="Felipe M.S."/>
            <person name="Teixeira M."/>
            <person name="Sun J."/>
            <person name="Xi L."/>
            <person name="Castro M.A."/>
            <person name="Vicente V.A."/>
        </authorList>
    </citation>
    <scope>NUCLEOTIDE SEQUENCE [LARGE SCALE GENOMIC DNA]</scope>
    <source>
        <strain evidence="2 3">CBS 269.64</strain>
    </source>
</reference>
<dbReference type="Gene3D" id="2.60.120.260">
    <property type="entry name" value="Galactose-binding domain-like"/>
    <property type="match status" value="1"/>
</dbReference>
<evidence type="ECO:0000313" key="3">
    <source>
        <dbReference type="Proteomes" id="UP000185904"/>
    </source>
</evidence>
<dbReference type="EMBL" id="LVCJ01000130">
    <property type="protein sequence ID" value="OAL23194.1"/>
    <property type="molecule type" value="Genomic_DNA"/>
</dbReference>
<sequence>MTLSVVPVFVCVASWLRPLLSPSQGLGGLTIIEQPDPEKRQIAQNIGRYYLIRDQTSLFVQIALEENGNVGSDQMKTPRGILDYKLAGYDDKAMSWKLTGNLGGENYVNRSRGPLNERSMYAEHQG</sequence>
<dbReference type="GeneID" id="34594392"/>
<proteinExistence type="predicted"/>
<keyword evidence="3" id="KW-1185">Reference proteome</keyword>
<dbReference type="Proteomes" id="UP000185904">
    <property type="component" value="Unassembled WGS sequence"/>
</dbReference>
<feature type="signal peptide" evidence="1">
    <location>
        <begin position="1"/>
        <end position="25"/>
    </location>
</feature>
<keyword evidence="1" id="KW-0732">Signal</keyword>
<organism evidence="2 3">
    <name type="scientific">Fonsecaea nubica</name>
    <dbReference type="NCBI Taxonomy" id="856822"/>
    <lineage>
        <taxon>Eukaryota</taxon>
        <taxon>Fungi</taxon>
        <taxon>Dikarya</taxon>
        <taxon>Ascomycota</taxon>
        <taxon>Pezizomycotina</taxon>
        <taxon>Eurotiomycetes</taxon>
        <taxon>Chaetothyriomycetidae</taxon>
        <taxon>Chaetothyriales</taxon>
        <taxon>Herpotrichiellaceae</taxon>
        <taxon>Fonsecaea</taxon>
    </lineage>
</organism>
<dbReference type="AlphaFoldDB" id="A0A178C152"/>
<feature type="chain" id="PRO_5008083305" evidence="1">
    <location>
        <begin position="26"/>
        <end position="126"/>
    </location>
</feature>
<dbReference type="RefSeq" id="XP_022494743.1">
    <property type="nucleotide sequence ID" value="XM_022649260.1"/>
</dbReference>
<dbReference type="OrthoDB" id="1657402at2759"/>
<comment type="caution">
    <text evidence="2">The sequence shown here is derived from an EMBL/GenBank/DDBJ whole genome shotgun (WGS) entry which is preliminary data.</text>
</comment>
<evidence type="ECO:0000256" key="1">
    <source>
        <dbReference type="SAM" id="SignalP"/>
    </source>
</evidence>
<evidence type="ECO:0000313" key="2">
    <source>
        <dbReference type="EMBL" id="OAL23194.1"/>
    </source>
</evidence>